<feature type="transmembrane region" description="Helical" evidence="7">
    <location>
        <begin position="248"/>
        <end position="271"/>
    </location>
</feature>
<evidence type="ECO:0000256" key="3">
    <source>
        <dbReference type="ARBA" id="ARBA00022692"/>
    </source>
</evidence>
<feature type="compositionally biased region" description="Basic and acidic residues" evidence="6">
    <location>
        <begin position="651"/>
        <end position="669"/>
    </location>
</feature>
<comment type="subcellular location">
    <subcellularLocation>
        <location evidence="1">Membrane</location>
        <topology evidence="1">Multi-pass membrane protein</topology>
    </subcellularLocation>
</comment>
<evidence type="ECO:0000256" key="6">
    <source>
        <dbReference type="SAM" id="MobiDB-lite"/>
    </source>
</evidence>
<comment type="similarity">
    <text evidence="2">Belongs to the TMCO4 family.</text>
</comment>
<sequence>MPLKIPSKLPFGGGGASTKPKEPSLDDVLPTRALRIELVVLLAVCTDAMRDTLNSPFSKPTDQRRTQYTAALNRDDLWGSGATEAALQDAAVKYLNEWRTRVLRKSGEVLGVQSGDVKRRKDHYVANTQTTNTTMLDSPSRDSWLPFKPITPPSALMQELDDSKRALVVTAVFFMLLSLETYPAHSRVLLMFLCECLQLPVDVLSSAEASIAITLLKTAEDSSIDTAQTDEARLAQAEKSRQGRKWKVGLATVAGAVAIGITGGLAAPVILGLGGALLGGIGLGGLATLLGATIVNPVTIAALFGALGGRMTGKAMEEYAREVEDFRFMPTKPKPEEKEREHKLRVAIGVSGWVQEENDVIQPWKVFSDAALEPFGLRYELSALTGLTEMLDTLLKDTAYSVAQAGAVRLLLPVLAAAMLPLTLMKAGKLLDNPFTIAMERSDKAGKVLAHALIARVQGERPITLVGFSLGARVVAACLQELAEQKAFGVIENAVLIGSPVPSDVSIWRVLRTVVVGRLVNVYASKDFLLGFLYRARNATVNISGLRSISGVPGVENADISEIVTGHNQYRLAMGKILKQIHFNDLDLDRVEDEELELEAEQMKEKAIHDEAKRNGLLDDEDENGQLILSDASSLGQFDATKQKMTANMRDLRGLDLSDTSLDKPKEEPAAELPAYSESTSPPIENKPALPQRKPVSAEGKPALPQRKSVPPAKQPLTPTTSEDDEEDHHDRIRMVEGDLDELQPEAIPDTPPRPGRR</sequence>
<dbReference type="RefSeq" id="XP_018000273.1">
    <property type="nucleotide sequence ID" value="XM_018147900.1"/>
</dbReference>
<dbReference type="SUPFAM" id="SSF53474">
    <property type="entry name" value="alpha/beta-Hydrolases"/>
    <property type="match status" value="1"/>
</dbReference>
<feature type="region of interest" description="Disordered" evidence="6">
    <location>
        <begin position="651"/>
        <end position="758"/>
    </location>
</feature>
<evidence type="ECO:0000313" key="9">
    <source>
        <dbReference type="Proteomes" id="UP000038010"/>
    </source>
</evidence>
<dbReference type="EMBL" id="LFJN01000012">
    <property type="protein sequence ID" value="KPI40310.1"/>
    <property type="molecule type" value="Genomic_DNA"/>
</dbReference>
<dbReference type="OrthoDB" id="277931at2759"/>
<keyword evidence="9" id="KW-1185">Reference proteome</keyword>
<dbReference type="VEuPathDB" id="FungiDB:AB675_7525"/>
<comment type="caution">
    <text evidence="8">The sequence shown here is derived from an EMBL/GenBank/DDBJ whole genome shotgun (WGS) entry which is preliminary data.</text>
</comment>
<keyword evidence="5 7" id="KW-0472">Membrane</keyword>
<dbReference type="Proteomes" id="UP000038010">
    <property type="component" value="Unassembled WGS sequence"/>
</dbReference>
<gene>
    <name evidence="8" type="ORF">AB675_7525</name>
</gene>
<evidence type="ECO:0000256" key="5">
    <source>
        <dbReference type="ARBA" id="ARBA00023136"/>
    </source>
</evidence>
<dbReference type="GO" id="GO:0016020">
    <property type="term" value="C:membrane"/>
    <property type="evidence" value="ECO:0007669"/>
    <property type="project" value="UniProtKB-SubCell"/>
</dbReference>
<keyword evidence="4 7" id="KW-1133">Transmembrane helix</keyword>
<feature type="region of interest" description="Disordered" evidence="6">
    <location>
        <begin position="1"/>
        <end position="26"/>
    </location>
</feature>
<evidence type="ECO:0000256" key="2">
    <source>
        <dbReference type="ARBA" id="ARBA00009824"/>
    </source>
</evidence>
<dbReference type="Gene3D" id="3.40.50.1820">
    <property type="entry name" value="alpha/beta hydrolase"/>
    <property type="match status" value="1"/>
</dbReference>
<feature type="transmembrane region" description="Helical" evidence="7">
    <location>
        <begin position="277"/>
        <end position="307"/>
    </location>
</feature>
<dbReference type="AlphaFoldDB" id="A0A0N1H9N7"/>
<evidence type="ECO:0000313" key="8">
    <source>
        <dbReference type="EMBL" id="KPI40310.1"/>
    </source>
</evidence>
<dbReference type="PANTHER" id="PTHR17920:SF22">
    <property type="entry name" value="DUF726 DOMAIN PROTEIN (AFU_ORTHOLOGUE AFUA_2G12860)"/>
    <property type="match status" value="1"/>
</dbReference>
<organism evidence="8 9">
    <name type="scientific">Cyphellophora attinorum</name>
    <dbReference type="NCBI Taxonomy" id="1664694"/>
    <lineage>
        <taxon>Eukaryota</taxon>
        <taxon>Fungi</taxon>
        <taxon>Dikarya</taxon>
        <taxon>Ascomycota</taxon>
        <taxon>Pezizomycotina</taxon>
        <taxon>Eurotiomycetes</taxon>
        <taxon>Chaetothyriomycetidae</taxon>
        <taxon>Chaetothyriales</taxon>
        <taxon>Cyphellophoraceae</taxon>
        <taxon>Cyphellophora</taxon>
    </lineage>
</organism>
<evidence type="ECO:0000256" key="1">
    <source>
        <dbReference type="ARBA" id="ARBA00004141"/>
    </source>
</evidence>
<evidence type="ECO:0000256" key="4">
    <source>
        <dbReference type="ARBA" id="ARBA00022989"/>
    </source>
</evidence>
<accession>A0A0N1H9N7</accession>
<dbReference type="InterPro" id="IPR029058">
    <property type="entry name" value="AB_hydrolase_fold"/>
</dbReference>
<dbReference type="InterPro" id="IPR007941">
    <property type="entry name" value="DUF726"/>
</dbReference>
<keyword evidence="3 7" id="KW-0812">Transmembrane</keyword>
<protein>
    <submittedName>
        <fullName evidence="8">Putative membrane protein</fullName>
    </submittedName>
</protein>
<name>A0A0N1H9N7_9EURO</name>
<dbReference type="Pfam" id="PF05277">
    <property type="entry name" value="DUF726"/>
    <property type="match status" value="1"/>
</dbReference>
<proteinExistence type="inferred from homology"/>
<dbReference type="GeneID" id="28739780"/>
<reference evidence="8 9" key="1">
    <citation type="submission" date="2015-06" db="EMBL/GenBank/DDBJ databases">
        <title>Draft genome of the ant-associated black yeast Phialophora attae CBS 131958.</title>
        <authorList>
            <person name="Moreno L.F."/>
            <person name="Stielow B.J."/>
            <person name="de Hoog S."/>
            <person name="Vicente V.A."/>
            <person name="Weiss V.A."/>
            <person name="de Vries M."/>
            <person name="Cruz L.M."/>
            <person name="Souza E.M."/>
        </authorList>
    </citation>
    <scope>NUCLEOTIDE SEQUENCE [LARGE SCALE GENOMIC DNA]</scope>
    <source>
        <strain evidence="8 9">CBS 131958</strain>
    </source>
</reference>
<evidence type="ECO:0000256" key="7">
    <source>
        <dbReference type="SAM" id="Phobius"/>
    </source>
</evidence>
<dbReference type="PANTHER" id="PTHR17920">
    <property type="entry name" value="TRANSMEMBRANE AND COILED-COIL DOMAIN-CONTAINING PROTEIN 4 TMCO4"/>
    <property type="match status" value="1"/>
</dbReference>